<dbReference type="OrthoDB" id="542013at2759"/>
<dbReference type="Pfam" id="PF00106">
    <property type="entry name" value="adh_short"/>
    <property type="match status" value="1"/>
</dbReference>
<gene>
    <name evidence="2" type="ORF">BDN70DRAFT_871181</name>
</gene>
<dbReference type="PANTHER" id="PTHR43157">
    <property type="entry name" value="PHOSPHATIDYLINOSITOL-GLYCAN BIOSYNTHESIS CLASS F PROTEIN-RELATED"/>
    <property type="match status" value="1"/>
</dbReference>
<dbReference type="Proteomes" id="UP000807469">
    <property type="component" value="Unassembled WGS sequence"/>
</dbReference>
<dbReference type="InterPro" id="IPR036291">
    <property type="entry name" value="NAD(P)-bd_dom_sf"/>
</dbReference>
<evidence type="ECO:0000256" key="1">
    <source>
        <dbReference type="ARBA" id="ARBA00023002"/>
    </source>
</evidence>
<keyword evidence="3" id="KW-1185">Reference proteome</keyword>
<dbReference type="PANTHER" id="PTHR43157:SF31">
    <property type="entry name" value="PHOSPHATIDYLINOSITOL-GLYCAN BIOSYNTHESIS CLASS F PROTEIN"/>
    <property type="match status" value="1"/>
</dbReference>
<keyword evidence="1" id="KW-0560">Oxidoreductase</keyword>
<dbReference type="Gene3D" id="3.40.50.720">
    <property type="entry name" value="NAD(P)-binding Rossmann-like Domain"/>
    <property type="match status" value="1"/>
</dbReference>
<name>A0A9P5ZCG1_9AGAR</name>
<dbReference type="EMBL" id="MU155135">
    <property type="protein sequence ID" value="KAF9485523.1"/>
    <property type="molecule type" value="Genomic_DNA"/>
</dbReference>
<dbReference type="GO" id="GO:0016491">
    <property type="term" value="F:oxidoreductase activity"/>
    <property type="evidence" value="ECO:0007669"/>
    <property type="project" value="UniProtKB-KW"/>
</dbReference>
<dbReference type="InterPro" id="IPR002347">
    <property type="entry name" value="SDR_fam"/>
</dbReference>
<proteinExistence type="predicted"/>
<dbReference type="SUPFAM" id="SSF51735">
    <property type="entry name" value="NAD(P)-binding Rossmann-fold domains"/>
    <property type="match status" value="1"/>
</dbReference>
<accession>A0A9P5ZCG1</accession>
<evidence type="ECO:0000313" key="2">
    <source>
        <dbReference type="EMBL" id="KAF9485523.1"/>
    </source>
</evidence>
<sequence>MKLSFWKFAWGQLTATVPPVVEENLDGNTVIVTGANSGLGFEAAKHFARMGAKLIIACRDKGRGEEALAKIKEATGSKKVELSILDLSKFSSVKEFVERFTKSEERLDILVANAAVTPAPKFEATEDGWEPTLQVNNIATSLLALELLPLMVETAKAHHTTPRVVVVSSEVHYWTKIPKEVVNSANPLRLFGTDKKYMAKKLGSRYEDSKLLNILFVRALNERLQHKSIIVNSPNPGYCHSNIRRNFTGVFLSAIISLMDALLARTSEEGSRQLVWAAIGHEDKKDELHGAYISLSQVTEPSDFVISEEGRIAQDKLWDNLIDELTKIDPKIQDIVKDYLKQ</sequence>
<evidence type="ECO:0000313" key="3">
    <source>
        <dbReference type="Proteomes" id="UP000807469"/>
    </source>
</evidence>
<protein>
    <submittedName>
        <fullName evidence="2">Retinol dehydrogenase 12</fullName>
    </submittedName>
</protein>
<organism evidence="2 3">
    <name type="scientific">Pholiota conissans</name>
    <dbReference type="NCBI Taxonomy" id="109636"/>
    <lineage>
        <taxon>Eukaryota</taxon>
        <taxon>Fungi</taxon>
        <taxon>Dikarya</taxon>
        <taxon>Basidiomycota</taxon>
        <taxon>Agaricomycotina</taxon>
        <taxon>Agaricomycetes</taxon>
        <taxon>Agaricomycetidae</taxon>
        <taxon>Agaricales</taxon>
        <taxon>Agaricineae</taxon>
        <taxon>Strophariaceae</taxon>
        <taxon>Pholiota</taxon>
    </lineage>
</organism>
<dbReference type="PRINTS" id="PR00081">
    <property type="entry name" value="GDHRDH"/>
</dbReference>
<comment type="caution">
    <text evidence="2">The sequence shown here is derived from an EMBL/GenBank/DDBJ whole genome shotgun (WGS) entry which is preliminary data.</text>
</comment>
<dbReference type="AlphaFoldDB" id="A0A9P5ZCG1"/>
<reference evidence="2" key="1">
    <citation type="submission" date="2020-11" db="EMBL/GenBank/DDBJ databases">
        <authorList>
            <consortium name="DOE Joint Genome Institute"/>
            <person name="Ahrendt S."/>
            <person name="Riley R."/>
            <person name="Andreopoulos W."/>
            <person name="Labutti K."/>
            <person name="Pangilinan J."/>
            <person name="Ruiz-Duenas F.J."/>
            <person name="Barrasa J.M."/>
            <person name="Sanchez-Garcia M."/>
            <person name="Camarero S."/>
            <person name="Miyauchi S."/>
            <person name="Serrano A."/>
            <person name="Linde D."/>
            <person name="Babiker R."/>
            <person name="Drula E."/>
            <person name="Ayuso-Fernandez I."/>
            <person name="Pacheco R."/>
            <person name="Padilla G."/>
            <person name="Ferreira P."/>
            <person name="Barriuso J."/>
            <person name="Kellner H."/>
            <person name="Castanera R."/>
            <person name="Alfaro M."/>
            <person name="Ramirez L."/>
            <person name="Pisabarro A.G."/>
            <person name="Kuo A."/>
            <person name="Tritt A."/>
            <person name="Lipzen A."/>
            <person name="He G."/>
            <person name="Yan M."/>
            <person name="Ng V."/>
            <person name="Cullen D."/>
            <person name="Martin F."/>
            <person name="Rosso M.-N."/>
            <person name="Henrissat B."/>
            <person name="Hibbett D."/>
            <person name="Martinez A.T."/>
            <person name="Grigoriev I.V."/>
        </authorList>
    </citation>
    <scope>NUCLEOTIDE SEQUENCE</scope>
    <source>
        <strain evidence="2">CIRM-BRFM 674</strain>
    </source>
</reference>